<organism evidence="1 2">
    <name type="scientific">Candidatus Venteria ishoeyi</name>
    <dbReference type="NCBI Taxonomy" id="1899563"/>
    <lineage>
        <taxon>Bacteria</taxon>
        <taxon>Pseudomonadati</taxon>
        <taxon>Pseudomonadota</taxon>
        <taxon>Gammaproteobacteria</taxon>
        <taxon>Thiotrichales</taxon>
        <taxon>Thiotrichaceae</taxon>
        <taxon>Venteria</taxon>
    </lineage>
</organism>
<dbReference type="EMBL" id="FMSV02000503">
    <property type="protein sequence ID" value="SEH06691.1"/>
    <property type="molecule type" value="Genomic_DNA"/>
</dbReference>
<protein>
    <submittedName>
        <fullName evidence="1">Uncharacterized protein</fullName>
    </submittedName>
</protein>
<dbReference type="AlphaFoldDB" id="A0A1H6FBD3"/>
<proteinExistence type="predicted"/>
<reference evidence="1 2" key="1">
    <citation type="submission" date="2016-10" db="EMBL/GenBank/DDBJ databases">
        <authorList>
            <person name="de Groot N.N."/>
        </authorList>
    </citation>
    <scope>NUCLEOTIDE SEQUENCE [LARGE SCALE GENOMIC DNA]</scope>
    <source>
        <strain evidence="1">MBHS1</strain>
    </source>
</reference>
<sequence>MNSSIKTRLKALEGEQGQFLDIWLKLEGIVISISYFDGADFGKEAARQRVSKLRTQEEFSEFMRDTLKLDTISADHKATALAVLANKLPG</sequence>
<dbReference type="RefSeq" id="WP_103920446.1">
    <property type="nucleotide sequence ID" value="NZ_FMSV02000503.1"/>
</dbReference>
<accession>A0A1H6FBD3</accession>
<name>A0A1H6FBD3_9GAMM</name>
<evidence type="ECO:0000313" key="2">
    <source>
        <dbReference type="Proteomes" id="UP000236724"/>
    </source>
</evidence>
<evidence type="ECO:0000313" key="1">
    <source>
        <dbReference type="EMBL" id="SEH06691.1"/>
    </source>
</evidence>
<gene>
    <name evidence="1" type="ORF">MBHS_02556</name>
</gene>
<dbReference type="Proteomes" id="UP000236724">
    <property type="component" value="Unassembled WGS sequence"/>
</dbReference>
<keyword evidence="2" id="KW-1185">Reference proteome</keyword>